<gene>
    <name evidence="2" type="ORF">JXQ802_LOCUS49029</name>
    <name evidence="1" type="ORF">PYM288_LOCUS32975</name>
</gene>
<evidence type="ECO:0000313" key="2">
    <source>
        <dbReference type="EMBL" id="CAF1607760.1"/>
    </source>
</evidence>
<evidence type="ECO:0000313" key="1">
    <source>
        <dbReference type="EMBL" id="CAF1363051.1"/>
    </source>
</evidence>
<dbReference type="Proteomes" id="UP000663870">
    <property type="component" value="Unassembled WGS sequence"/>
</dbReference>
<reference evidence="1" key="1">
    <citation type="submission" date="2021-02" db="EMBL/GenBank/DDBJ databases">
        <authorList>
            <person name="Nowell W R."/>
        </authorList>
    </citation>
    <scope>NUCLEOTIDE SEQUENCE</scope>
</reference>
<organism evidence="1 3">
    <name type="scientific">Rotaria sordida</name>
    <dbReference type="NCBI Taxonomy" id="392033"/>
    <lineage>
        <taxon>Eukaryota</taxon>
        <taxon>Metazoa</taxon>
        <taxon>Spiralia</taxon>
        <taxon>Gnathifera</taxon>
        <taxon>Rotifera</taxon>
        <taxon>Eurotatoria</taxon>
        <taxon>Bdelloidea</taxon>
        <taxon>Philodinida</taxon>
        <taxon>Philodinidae</taxon>
        <taxon>Rotaria</taxon>
    </lineage>
</organism>
<keyword evidence="4" id="KW-1185">Reference proteome</keyword>
<dbReference type="AlphaFoldDB" id="A0A815IFI1"/>
<dbReference type="InterPro" id="IPR027752">
    <property type="entry name" value="TTLL10"/>
</dbReference>
<dbReference type="EMBL" id="CAJNOL010005628">
    <property type="protein sequence ID" value="CAF1607760.1"/>
    <property type="molecule type" value="Genomic_DNA"/>
</dbReference>
<accession>A0A815IFI1</accession>
<name>A0A815IFI1_9BILA</name>
<proteinExistence type="predicted"/>
<protein>
    <submittedName>
        <fullName evidence="1">Uncharacterized protein</fullName>
    </submittedName>
</protein>
<dbReference type="GO" id="GO:0070737">
    <property type="term" value="F:protein-glycine ligase activity, elongating"/>
    <property type="evidence" value="ECO:0007669"/>
    <property type="project" value="TreeGrafter"/>
</dbReference>
<dbReference type="EMBL" id="CAJNOH010004226">
    <property type="protein sequence ID" value="CAF1363051.1"/>
    <property type="molecule type" value="Genomic_DNA"/>
</dbReference>
<dbReference type="Proteomes" id="UP000663854">
    <property type="component" value="Unassembled WGS sequence"/>
</dbReference>
<evidence type="ECO:0000313" key="4">
    <source>
        <dbReference type="Proteomes" id="UP000663870"/>
    </source>
</evidence>
<evidence type="ECO:0000313" key="3">
    <source>
        <dbReference type="Proteomes" id="UP000663854"/>
    </source>
</evidence>
<sequence>IENIFVSIGYEGQYERRDDFYIKWVQSIKCINWNLFKDGQQMVNHIQGEDYFTTKLQLFQSLQTYEKISINFIKRPSHFSSLNQFLPDTFKLDDKYDRNTFFNIH</sequence>
<feature type="non-terminal residue" evidence="1">
    <location>
        <position position="1"/>
    </location>
</feature>
<dbReference type="PANTHER" id="PTHR46810">
    <property type="entry name" value="INACTIVE POLYGLYCYLASE TTLL10"/>
    <property type="match status" value="1"/>
</dbReference>
<dbReference type="PANTHER" id="PTHR46810:SF1">
    <property type="entry name" value="INACTIVE POLYGLYCYLASE TTLL10"/>
    <property type="match status" value="1"/>
</dbReference>
<comment type="caution">
    <text evidence="1">The sequence shown here is derived from an EMBL/GenBank/DDBJ whole genome shotgun (WGS) entry which is preliminary data.</text>
</comment>